<gene>
    <name evidence="2" type="ORF">NW755_005641</name>
</gene>
<evidence type="ECO:0000313" key="2">
    <source>
        <dbReference type="EMBL" id="KAJ4189638.1"/>
    </source>
</evidence>
<dbReference type="EMBL" id="JAOQAV010000012">
    <property type="protein sequence ID" value="KAJ4189638.1"/>
    <property type="molecule type" value="Genomic_DNA"/>
</dbReference>
<organism evidence="2 3">
    <name type="scientific">Fusarium falciforme</name>
    <dbReference type="NCBI Taxonomy" id="195108"/>
    <lineage>
        <taxon>Eukaryota</taxon>
        <taxon>Fungi</taxon>
        <taxon>Dikarya</taxon>
        <taxon>Ascomycota</taxon>
        <taxon>Pezizomycotina</taxon>
        <taxon>Sordariomycetes</taxon>
        <taxon>Hypocreomycetidae</taxon>
        <taxon>Hypocreales</taxon>
        <taxon>Nectriaceae</taxon>
        <taxon>Fusarium</taxon>
        <taxon>Fusarium solani species complex</taxon>
    </lineage>
</organism>
<dbReference type="Proteomes" id="UP001152087">
    <property type="component" value="Unassembled WGS sequence"/>
</dbReference>
<feature type="region of interest" description="Disordered" evidence="1">
    <location>
        <begin position="881"/>
        <end position="973"/>
    </location>
</feature>
<evidence type="ECO:0000256" key="1">
    <source>
        <dbReference type="SAM" id="MobiDB-lite"/>
    </source>
</evidence>
<proteinExistence type="predicted"/>
<reference evidence="2" key="1">
    <citation type="submission" date="2022-09" db="EMBL/GenBank/DDBJ databases">
        <title>Fusarium specimens isolated from Avocado Roots.</title>
        <authorList>
            <person name="Stajich J."/>
            <person name="Roper C."/>
            <person name="Heimlech-Rivalta G."/>
        </authorList>
    </citation>
    <scope>NUCLEOTIDE SEQUENCE</scope>
    <source>
        <strain evidence="2">A02</strain>
    </source>
</reference>
<comment type="caution">
    <text evidence="2">The sequence shown here is derived from an EMBL/GenBank/DDBJ whole genome shotgun (WGS) entry which is preliminary data.</text>
</comment>
<feature type="compositionally biased region" description="Basic and acidic residues" evidence="1">
    <location>
        <begin position="919"/>
        <end position="951"/>
    </location>
</feature>
<feature type="compositionally biased region" description="Basic and acidic residues" evidence="1">
    <location>
        <begin position="136"/>
        <end position="150"/>
    </location>
</feature>
<evidence type="ECO:0000313" key="3">
    <source>
        <dbReference type="Proteomes" id="UP001152087"/>
    </source>
</evidence>
<name>A0A9W8R7X1_9HYPO</name>
<feature type="region of interest" description="Disordered" evidence="1">
    <location>
        <begin position="204"/>
        <end position="237"/>
    </location>
</feature>
<feature type="region of interest" description="Disordered" evidence="1">
    <location>
        <begin position="80"/>
        <end position="155"/>
    </location>
</feature>
<sequence length="973" mass="109456">MASPNPAPSRAAINALRGVLLTTSCSVIILAEERRRRLNIARAAIDNAKKLHTARVHHNSAALAESYGRREAFPVEIAHDFNPVPAPKNSVRRRRRRIDSLKSDGSESNEAESIDGFKATLNQDGNSHATAQARQNRWDEWDVSRKESSRISDTSSFTRIPPLLKISADDNLSNTKLPHSGWKHRIPNARRAQALNNLDAVHQHVSSEAASVKPPSPSQDASAEGTTQKLPSKASEGPFRDLDALLAKLESPAFARSQIVEQQEKCARMLQELITSGVDEPQAIFSRGIRLLQSTASSEEYSNVPFILDTISPVCKDLYLLAIPFMDCLLQTGDKEGVQHLVKEFSRLQDQRLDGASYKYRNEWVTGFLTHYWKTTKDFRRVKEIYGTLQECGMSAFSATRQYAIRRRLTLIALDAGDDTTAAEGLARLQELKPKLTEADVKLRGRFVVRDAELGLWDMVWTRLDTFFNKDKPSPAFQNVLSWLTRIYCQDHSPAEIDIFVRDLISVHRMALSKTLAFAVLDRHGRNRDLKALVAWLEFCQDGGLEMDQIFFNEIADKSCKYWNLARADLLHMLKDLQTSMPWLHDPLLARYKANGALHDLHMPLPGERGDGYAVVSTLPDCGGDSIPIFERTVFKYMNTLALQEEWGRVYNTYQEAVGKGLGCSARCLRLAVVANIHLEGPHSRTASELISKAHEEKHDISGALVPMLVSRLECGDDVGNLLQETLAKGQRVHDSVYNKAVRVLMQKGRQEAAIKVCEIAAETNGMGELAYNKFNFSSLVYAYTGQRRYEDLRSLVSSFTSKSDWWQASKECKESIKLAIKTIAGRTARDGAANTEREEALLCLDDALQHIKSLRATNRQERETLKKEVVSVFGMAEQPPAFDGGFFPDAQVERQTPKTKRSIIRDATTSRETTIQPEETRQEDDGLARSKGAKDTRTEQRSRPRRERTPSPEMSEQEQEYLERQSLAGAWF</sequence>
<feature type="compositionally biased region" description="Polar residues" evidence="1">
    <location>
        <begin position="120"/>
        <end position="135"/>
    </location>
</feature>
<dbReference type="AlphaFoldDB" id="A0A9W8R7X1"/>
<keyword evidence="3" id="KW-1185">Reference proteome</keyword>
<feature type="compositionally biased region" description="Polar residues" evidence="1">
    <location>
        <begin position="218"/>
        <end position="230"/>
    </location>
</feature>
<protein>
    <submittedName>
        <fullName evidence="2">Uncharacterized protein</fullName>
    </submittedName>
</protein>
<accession>A0A9W8R7X1</accession>